<organism evidence="2 3">
    <name type="scientific">Lithocarpus litseifolius</name>
    <dbReference type="NCBI Taxonomy" id="425828"/>
    <lineage>
        <taxon>Eukaryota</taxon>
        <taxon>Viridiplantae</taxon>
        <taxon>Streptophyta</taxon>
        <taxon>Embryophyta</taxon>
        <taxon>Tracheophyta</taxon>
        <taxon>Spermatophyta</taxon>
        <taxon>Magnoliopsida</taxon>
        <taxon>eudicotyledons</taxon>
        <taxon>Gunneridae</taxon>
        <taxon>Pentapetalae</taxon>
        <taxon>rosids</taxon>
        <taxon>fabids</taxon>
        <taxon>Fagales</taxon>
        <taxon>Fagaceae</taxon>
        <taxon>Lithocarpus</taxon>
    </lineage>
</organism>
<dbReference type="AlphaFoldDB" id="A0AAW2DFF6"/>
<protein>
    <recommendedName>
        <fullName evidence="1">Retrotransposon gag domain-containing protein</fullName>
    </recommendedName>
</protein>
<dbReference type="Pfam" id="PF03732">
    <property type="entry name" value="Retrotrans_gag"/>
    <property type="match status" value="1"/>
</dbReference>
<feature type="domain" description="Retrotransposon gag" evidence="1">
    <location>
        <begin position="8"/>
        <end position="78"/>
    </location>
</feature>
<gene>
    <name evidence="2" type="ORF">SO802_008873</name>
</gene>
<sequence length="129" mass="15045">MELGKDTPIAWEKFKEVFNGTYFPNIVRDRKAREFFDLVQGTMTVEEVAKFVELSHFAPYLILDEPKKVSKFWKGLNDRICPHIIAFGVGTFTETIKWAMSLEEYFKCNLGSKNDEKKQELSGFQHVED</sequence>
<dbReference type="InterPro" id="IPR005162">
    <property type="entry name" value="Retrotrans_gag_dom"/>
</dbReference>
<accession>A0AAW2DFF6</accession>
<dbReference type="Proteomes" id="UP001459277">
    <property type="component" value="Unassembled WGS sequence"/>
</dbReference>
<dbReference type="EMBL" id="JAZDWU010000003">
    <property type="protein sequence ID" value="KAL0007371.1"/>
    <property type="molecule type" value="Genomic_DNA"/>
</dbReference>
<evidence type="ECO:0000259" key="1">
    <source>
        <dbReference type="Pfam" id="PF03732"/>
    </source>
</evidence>
<evidence type="ECO:0000313" key="2">
    <source>
        <dbReference type="EMBL" id="KAL0007371.1"/>
    </source>
</evidence>
<keyword evidence="3" id="KW-1185">Reference proteome</keyword>
<reference evidence="2 3" key="1">
    <citation type="submission" date="2024-01" db="EMBL/GenBank/DDBJ databases">
        <title>A telomere-to-telomere, gap-free genome of sweet tea (Lithocarpus litseifolius).</title>
        <authorList>
            <person name="Zhou J."/>
        </authorList>
    </citation>
    <scope>NUCLEOTIDE SEQUENCE [LARGE SCALE GENOMIC DNA]</scope>
    <source>
        <strain evidence="2">Zhou-2022a</strain>
        <tissue evidence="2">Leaf</tissue>
    </source>
</reference>
<proteinExistence type="predicted"/>
<evidence type="ECO:0000313" key="3">
    <source>
        <dbReference type="Proteomes" id="UP001459277"/>
    </source>
</evidence>
<name>A0AAW2DFF6_9ROSI</name>
<comment type="caution">
    <text evidence="2">The sequence shown here is derived from an EMBL/GenBank/DDBJ whole genome shotgun (WGS) entry which is preliminary data.</text>
</comment>